<accession>A0A7W3Y8Q5</accession>
<proteinExistence type="predicted"/>
<dbReference type="PANTHER" id="PTHR13504">
    <property type="entry name" value="FIDO DOMAIN-CONTAINING PROTEIN DDB_G0283145"/>
    <property type="match status" value="1"/>
</dbReference>
<gene>
    <name evidence="4" type="ORF">H5S40_07005</name>
</gene>
<organism evidence="4 5">
    <name type="scientific">Limosilactobacillus albertensis</name>
    <dbReference type="NCBI Taxonomy" id="2759752"/>
    <lineage>
        <taxon>Bacteria</taxon>
        <taxon>Bacillati</taxon>
        <taxon>Bacillota</taxon>
        <taxon>Bacilli</taxon>
        <taxon>Lactobacillales</taxon>
        <taxon>Lactobacillaceae</taxon>
        <taxon>Limosilactobacillus</taxon>
    </lineage>
</organism>
<dbReference type="InterPro" id="IPR040198">
    <property type="entry name" value="Fido_containing"/>
</dbReference>
<feature type="binding site" evidence="2">
    <location>
        <begin position="255"/>
        <end position="262"/>
    </location>
    <ligand>
        <name>ATP</name>
        <dbReference type="ChEBI" id="CHEBI:30616"/>
    </ligand>
</feature>
<feature type="domain" description="Fido" evidence="3">
    <location>
        <begin position="161"/>
        <end position="314"/>
    </location>
</feature>
<keyword evidence="5" id="KW-1185">Reference proteome</keyword>
<keyword evidence="2" id="KW-0547">Nucleotide-binding</keyword>
<dbReference type="SUPFAM" id="SSF140931">
    <property type="entry name" value="Fic-like"/>
    <property type="match status" value="1"/>
</dbReference>
<evidence type="ECO:0000313" key="5">
    <source>
        <dbReference type="Proteomes" id="UP000518316"/>
    </source>
</evidence>
<evidence type="ECO:0000256" key="1">
    <source>
        <dbReference type="PIRSR" id="PIRSR640198-1"/>
    </source>
</evidence>
<dbReference type="InterPro" id="IPR003812">
    <property type="entry name" value="Fido"/>
</dbReference>
<comment type="caution">
    <text evidence="4">The sequence shown here is derived from an EMBL/GenBank/DDBJ whole genome shotgun (WGS) entry which is preliminary data.</text>
</comment>
<feature type="binding site" evidence="2">
    <location>
        <begin position="292"/>
        <end position="293"/>
    </location>
    <ligand>
        <name>ATP</name>
        <dbReference type="ChEBI" id="CHEBI:30616"/>
    </ligand>
</feature>
<sequence length="439" mass="50837">MKYLPLSKYKYFIKDKTNDLNAVENEYQSRLNGYTSQRTTLFPLLNYRDGTQTNKYPIFYLPLPEIQNLADQLRRNSKAIKNISITLPQIAINQFLNSLLLSEIFYTNEIEGVKTSRVEISTVIQENNQQIDGSDHVSKKRLGSTIKMYQRTQSGKKVEIYELQDFRKIYDSLLNGEIDKGRLPNGTIFRDKLPNNEILSIGDGIKTVHQPPTTEIAIQTALTALIEYMNNDETPSIYKALVTHFFFENTHPFLDGNGRMGRYLLSSYIANKFDRFTGFSVATAIHNNVQQYYKVFKDADKADNRADLTFFIQKLLEILVSQQEKIIDILSQSREKLNNAKQIIKQWVEEHHQLLKGTALPDKLYCEILYLFAQSEFFTNQQSLGIKDNDIIEILKKGSQRYPMTKTRLAIKELEELGAIKIVSKRPKQHIIQILIEQK</sequence>
<feature type="active site" evidence="1">
    <location>
        <position position="251"/>
    </location>
</feature>
<dbReference type="InterPro" id="IPR036597">
    <property type="entry name" value="Fido-like_dom_sf"/>
</dbReference>
<dbReference type="RefSeq" id="WP_182598425.1">
    <property type="nucleotide sequence ID" value="NZ_JACIVC010000061.1"/>
</dbReference>
<dbReference type="EMBL" id="JACIVC010000061">
    <property type="protein sequence ID" value="MBB1069896.1"/>
    <property type="molecule type" value="Genomic_DNA"/>
</dbReference>
<dbReference type="PANTHER" id="PTHR13504:SF40">
    <property type="entry name" value="FIDO DOMAIN-CONTAINING PROTEIN"/>
    <property type="match status" value="1"/>
</dbReference>
<dbReference type="Gene3D" id="1.10.3290.10">
    <property type="entry name" value="Fido-like domain"/>
    <property type="match status" value="1"/>
</dbReference>
<evidence type="ECO:0000313" key="4">
    <source>
        <dbReference type="EMBL" id="MBB1069896.1"/>
    </source>
</evidence>
<dbReference type="GO" id="GO:0005524">
    <property type="term" value="F:ATP binding"/>
    <property type="evidence" value="ECO:0007669"/>
    <property type="project" value="UniProtKB-KW"/>
</dbReference>
<name>A0A7W3Y8Q5_9LACO</name>
<protein>
    <submittedName>
        <fullName evidence="4">Fic family protein</fullName>
    </submittedName>
</protein>
<reference evidence="4 5" key="1">
    <citation type="submission" date="2020-07" db="EMBL/GenBank/DDBJ databases">
        <title>Description of Limosilactobacillus balticus sp. nov., Limosilactobacillus agrestis sp. nov., Limosilactobacillus albertensis sp. nov., Limosilactobacillus rudii sp. nov., Limosilactobacillus fastidiosus sp. nov., five novel Limosilactobacillus species isolated from the vertebrate gastrointestinal tract, and proposal of 6 subspecies of Limosilactobacillus reuteri adapted to the gastrointestinal tract of specific vertebrate hosts.</title>
        <authorList>
            <person name="Li F."/>
            <person name="Cheng C."/>
            <person name="Zheng J."/>
            <person name="Quevedo R.M."/>
            <person name="Li J."/>
            <person name="Roos S."/>
            <person name="Gaenzle M.G."/>
            <person name="Walter J."/>
        </authorList>
    </citation>
    <scope>NUCLEOTIDE SEQUENCE [LARGE SCALE GENOMIC DNA]</scope>
    <source>
        <strain evidence="4 5">RRLNB_1_1</strain>
    </source>
</reference>
<dbReference type="AlphaFoldDB" id="A0A7W3Y8Q5"/>
<evidence type="ECO:0000256" key="2">
    <source>
        <dbReference type="PIRSR" id="PIRSR640198-2"/>
    </source>
</evidence>
<evidence type="ECO:0000259" key="3">
    <source>
        <dbReference type="PROSITE" id="PS51459"/>
    </source>
</evidence>
<dbReference type="PROSITE" id="PS51459">
    <property type="entry name" value="FIDO"/>
    <property type="match status" value="1"/>
</dbReference>
<keyword evidence="2" id="KW-0067">ATP-binding</keyword>
<dbReference type="Proteomes" id="UP000518316">
    <property type="component" value="Unassembled WGS sequence"/>
</dbReference>
<dbReference type="Pfam" id="PF02661">
    <property type="entry name" value="Fic"/>
    <property type="match status" value="1"/>
</dbReference>